<dbReference type="WBParaSite" id="HCON_00076130-00001">
    <property type="protein sequence ID" value="HCON_00076130-00001"/>
    <property type="gene ID" value="HCON_00076130"/>
</dbReference>
<dbReference type="OrthoDB" id="5856355at2759"/>
<feature type="coiled-coil region" evidence="1">
    <location>
        <begin position="17"/>
        <end position="62"/>
    </location>
</feature>
<evidence type="ECO:0000313" key="3">
    <source>
        <dbReference type="WBParaSite" id="HCON_00076130-00001"/>
    </source>
</evidence>
<accession>A0A7I4YDN5</accession>
<evidence type="ECO:0000256" key="1">
    <source>
        <dbReference type="SAM" id="Coils"/>
    </source>
</evidence>
<dbReference type="AlphaFoldDB" id="A0A7I4YDN5"/>
<sequence>MRVATADVDTQFSVSHLRHLKERLEIGERRLRKLKTENKKNEDRLRQMRNRATALNADLKRRLEIEQSGYPHVDGCVLRELEKPMDYELETAEQFQEKMAHVRQLMADLLVRTNLNEWAAIEEMAEQENEVTAKIRDACNARDMLREALLESKKRAEDAMAERKERYEELQALENQLEVCSAAAWLAITERNRLRDRLTILSKQPHVEPCRRMEQTTKVVQTVSEQISEESVVTIHTEKETTIREGATGSSDKTEAQRELLLPTNIMTTIQKVLHDSLGLDVAFDGD</sequence>
<protein>
    <submittedName>
        <fullName evidence="3">Cilia- and flagella-associated protein 157</fullName>
    </submittedName>
</protein>
<dbReference type="Proteomes" id="UP000025227">
    <property type="component" value="Unplaced"/>
</dbReference>
<reference evidence="3" key="1">
    <citation type="submission" date="2020-12" db="UniProtKB">
        <authorList>
            <consortium name="WormBaseParasite"/>
        </authorList>
    </citation>
    <scope>IDENTIFICATION</scope>
    <source>
        <strain evidence="3">MHco3</strain>
    </source>
</reference>
<feature type="coiled-coil region" evidence="1">
    <location>
        <begin position="142"/>
        <end position="176"/>
    </location>
</feature>
<evidence type="ECO:0000313" key="2">
    <source>
        <dbReference type="Proteomes" id="UP000025227"/>
    </source>
</evidence>
<keyword evidence="1" id="KW-0175">Coiled coil</keyword>
<proteinExistence type="predicted"/>
<keyword evidence="2" id="KW-1185">Reference proteome</keyword>
<dbReference type="OMA" id="IEYTRQK"/>
<organism evidence="2 3">
    <name type="scientific">Haemonchus contortus</name>
    <name type="common">Barber pole worm</name>
    <dbReference type="NCBI Taxonomy" id="6289"/>
    <lineage>
        <taxon>Eukaryota</taxon>
        <taxon>Metazoa</taxon>
        <taxon>Ecdysozoa</taxon>
        <taxon>Nematoda</taxon>
        <taxon>Chromadorea</taxon>
        <taxon>Rhabditida</taxon>
        <taxon>Rhabditina</taxon>
        <taxon>Rhabditomorpha</taxon>
        <taxon>Strongyloidea</taxon>
        <taxon>Trichostrongylidae</taxon>
        <taxon>Haemonchus</taxon>
    </lineage>
</organism>
<name>A0A7I4YDN5_HAECO</name>